<feature type="domain" description="VIN3-like fibronectin type-III" evidence="8">
    <location>
        <begin position="348"/>
        <end position="437"/>
    </location>
</feature>
<dbReference type="InterPro" id="IPR013783">
    <property type="entry name" value="Ig-like_fold"/>
</dbReference>
<dbReference type="RefSeq" id="XP_038983802.1">
    <property type="nucleotide sequence ID" value="XM_039127874.1"/>
</dbReference>
<evidence type="ECO:0000256" key="1">
    <source>
        <dbReference type="ARBA" id="ARBA00004123"/>
    </source>
</evidence>
<keyword evidence="4" id="KW-0862">Zinc</keyword>
<dbReference type="PANTHER" id="PTHR46286">
    <property type="entry name" value="VIN3-LIKE PROTEIN 2-RELATED"/>
    <property type="match status" value="1"/>
</dbReference>
<comment type="subcellular location">
    <subcellularLocation>
        <location evidence="1">Nucleus</location>
    </subcellularLocation>
</comment>
<dbReference type="Pfam" id="PF23376">
    <property type="entry name" value="Fn3_VIN3"/>
    <property type="match status" value="1"/>
</dbReference>
<keyword evidence="3" id="KW-0863">Zinc-finger</keyword>
<feature type="region of interest" description="Disordered" evidence="6">
    <location>
        <begin position="605"/>
        <end position="648"/>
    </location>
</feature>
<dbReference type="PANTHER" id="PTHR46286:SF2">
    <property type="entry name" value="VIN3-LIKE PROTEIN 2"/>
    <property type="match status" value="1"/>
</dbReference>
<evidence type="ECO:0000313" key="12">
    <source>
        <dbReference type="RefSeq" id="XP_038983802.1"/>
    </source>
</evidence>
<feature type="compositionally biased region" description="Polar residues" evidence="6">
    <location>
        <begin position="553"/>
        <end position="574"/>
    </location>
</feature>
<dbReference type="OrthoDB" id="600557at2759"/>
<feature type="domain" description="Oberon-like PHD finger" evidence="7">
    <location>
        <begin position="143"/>
        <end position="263"/>
    </location>
</feature>
<dbReference type="RefSeq" id="XP_026657157.2">
    <property type="nucleotide sequence ID" value="XM_026801356.2"/>
</dbReference>
<evidence type="ECO:0000256" key="5">
    <source>
        <dbReference type="ARBA" id="ARBA00023242"/>
    </source>
</evidence>
<feature type="region of interest" description="Disordered" evidence="6">
    <location>
        <begin position="89"/>
        <end position="131"/>
    </location>
</feature>
<dbReference type="Proteomes" id="UP000228380">
    <property type="component" value="Chromosome 7"/>
</dbReference>
<dbReference type="InterPro" id="IPR036116">
    <property type="entry name" value="FN3_sf"/>
</dbReference>
<dbReference type="GO" id="GO:0040029">
    <property type="term" value="P:epigenetic regulation of gene expression"/>
    <property type="evidence" value="ECO:0007669"/>
    <property type="project" value="InterPro"/>
</dbReference>
<accession>A0A8B8J083</accession>
<feature type="compositionally biased region" description="Low complexity" evidence="6">
    <location>
        <begin position="531"/>
        <end position="540"/>
    </location>
</feature>
<evidence type="ECO:0000259" key="7">
    <source>
        <dbReference type="Pfam" id="PF07227"/>
    </source>
</evidence>
<gene>
    <name evidence="11 12" type="primary">LOC103697735</name>
</gene>
<dbReference type="GO" id="GO:0005634">
    <property type="term" value="C:nucleus"/>
    <property type="evidence" value="ECO:0007669"/>
    <property type="project" value="UniProtKB-SubCell"/>
</dbReference>
<evidence type="ECO:0000313" key="11">
    <source>
        <dbReference type="RefSeq" id="XP_026657157.2"/>
    </source>
</evidence>
<dbReference type="SUPFAM" id="SSF49265">
    <property type="entry name" value="Fibronectin type III"/>
    <property type="match status" value="1"/>
</dbReference>
<dbReference type="InterPro" id="IPR044514">
    <property type="entry name" value="VIN3-like"/>
</dbReference>
<dbReference type="GO" id="GO:0008270">
    <property type="term" value="F:zinc ion binding"/>
    <property type="evidence" value="ECO:0007669"/>
    <property type="project" value="UniProtKB-KW"/>
</dbReference>
<sequence>MSAAMDPPFSGFVLDPAKCRKLSIEEKRELIRELSKWPESAPEKLQAWSRRDLLEILCAELGKERKYTGLTKQKMIEYLFRVVSEKKSREHGEDMDSTPEPPKPNSQTPSKRQRKNDHPSRLPVATNNLPASDGNEVMDIRYCQNLACRATLTLQDAFCKRCSCCICHKYDDNKDPSLWLFCSSDAPSQGNSCGFSCHLECALNHERAGILKNGQCARLDGSYYCIYCRKVNDLLGCWKKQLMIAKDARRVDVLCHRISLSHKLLSLTAKYQSLHEIVDTAMKKLEAEVGSITDLPNMARGIVNRLSVGAEVQRLCARAVELLDSMLSSALSVHRRVQEEKLISSSFIKFEAISASSLTVVLDLEDHTTLSQERAGFIVWHRKAETADYPTEPSCTLCNPNKRFQVTELSPATKYMFKVIALNNSRELDKWEVGITTEGISKNGSKDLVPEAAPIKLHCGSPKTNSSGLSNHTSEGDESNNTAAYADLNKSPESCYGYSEKPEILDSDKISEHTCKNAGRSQNAIMGNISGTEGTELGETPGHSGSAVDEEPNSTIQSESHRGSSNSMEHNQTVDVPKSENECNAPVGNEMVIVPYGRSDSTLPVTPCRLEAGKEGSARSSKVKSGGGALENGPSKADREPGSSSKKRSVGKCEEMCIKDGSLEGAYEYCVKVVRWLECEGHIETNFRIKFLTWFSLRATPQERRIVSVYVDTLIDDPASLAGQLVDTFSETVCSKRPPPVPTGFCMKLWH</sequence>
<evidence type="ECO:0000256" key="6">
    <source>
        <dbReference type="SAM" id="MobiDB-lite"/>
    </source>
</evidence>
<evidence type="ECO:0000256" key="2">
    <source>
        <dbReference type="ARBA" id="ARBA00022723"/>
    </source>
</evidence>
<evidence type="ECO:0000256" key="3">
    <source>
        <dbReference type="ARBA" id="ARBA00022771"/>
    </source>
</evidence>
<feature type="domain" description="VIN3-like C-terminal" evidence="9">
    <location>
        <begin position="666"/>
        <end position="737"/>
    </location>
</feature>
<dbReference type="GeneID" id="103697735"/>
<evidence type="ECO:0000256" key="4">
    <source>
        <dbReference type="ARBA" id="ARBA00022833"/>
    </source>
</evidence>
<organism evidence="10 11">
    <name type="scientific">Phoenix dactylifera</name>
    <name type="common">Date palm</name>
    <dbReference type="NCBI Taxonomy" id="42345"/>
    <lineage>
        <taxon>Eukaryota</taxon>
        <taxon>Viridiplantae</taxon>
        <taxon>Streptophyta</taxon>
        <taxon>Embryophyta</taxon>
        <taxon>Tracheophyta</taxon>
        <taxon>Spermatophyta</taxon>
        <taxon>Magnoliopsida</taxon>
        <taxon>Liliopsida</taxon>
        <taxon>Arecaceae</taxon>
        <taxon>Coryphoideae</taxon>
        <taxon>Phoeniceae</taxon>
        <taxon>Phoenix</taxon>
    </lineage>
</organism>
<dbReference type="InterPro" id="IPR056990">
    <property type="entry name" value="VIN3-like_C"/>
</dbReference>
<evidence type="ECO:0000259" key="9">
    <source>
        <dbReference type="Pfam" id="PF23380"/>
    </source>
</evidence>
<reference evidence="11 12" key="2">
    <citation type="submission" date="2025-04" db="UniProtKB">
        <authorList>
            <consortium name="RefSeq"/>
        </authorList>
    </citation>
    <scope>IDENTIFICATION</scope>
    <source>
        <tissue evidence="11 12">Young leaves</tissue>
    </source>
</reference>
<proteinExistence type="predicted"/>
<evidence type="ECO:0000313" key="10">
    <source>
        <dbReference type="Proteomes" id="UP000228380"/>
    </source>
</evidence>
<dbReference type="KEGG" id="pda:103697735"/>
<dbReference type="InterPro" id="IPR032881">
    <property type="entry name" value="Oberon-like_PHD"/>
</dbReference>
<feature type="region of interest" description="Disordered" evidence="6">
    <location>
        <begin position="459"/>
        <end position="482"/>
    </location>
</feature>
<keyword evidence="2" id="KW-0479">Metal-binding</keyword>
<dbReference type="AlphaFoldDB" id="A0A8B8J083"/>
<dbReference type="InterPro" id="IPR058585">
    <property type="entry name" value="Fn3_VIN3"/>
</dbReference>
<reference evidence="10" key="1">
    <citation type="journal article" date="2019" name="Nat. Commun.">
        <title>Genome-wide association mapping of date palm fruit traits.</title>
        <authorList>
            <person name="Hazzouri K.M."/>
            <person name="Gros-Balthazard M."/>
            <person name="Flowers J.M."/>
            <person name="Copetti D."/>
            <person name="Lemansour A."/>
            <person name="Lebrun M."/>
            <person name="Masmoudi K."/>
            <person name="Ferrand S."/>
            <person name="Dhar M.I."/>
            <person name="Fresquez Z.A."/>
            <person name="Rosas U."/>
            <person name="Zhang J."/>
            <person name="Talag J."/>
            <person name="Lee S."/>
            <person name="Kudrna D."/>
            <person name="Powell R.F."/>
            <person name="Leitch I.J."/>
            <person name="Krueger R.R."/>
            <person name="Wing R.A."/>
            <person name="Amiri K.M.A."/>
            <person name="Purugganan M.D."/>
        </authorList>
    </citation>
    <scope>NUCLEOTIDE SEQUENCE [LARGE SCALE GENOMIC DNA]</scope>
    <source>
        <strain evidence="10">cv. Khalas</strain>
    </source>
</reference>
<dbReference type="CDD" id="cd15521">
    <property type="entry name" value="PHD_VIN3_plant"/>
    <property type="match status" value="1"/>
</dbReference>
<dbReference type="GO" id="GO:0010048">
    <property type="term" value="P:vernalization response"/>
    <property type="evidence" value="ECO:0007669"/>
    <property type="project" value="InterPro"/>
</dbReference>
<keyword evidence="10" id="KW-1185">Reference proteome</keyword>
<dbReference type="Pfam" id="PF07227">
    <property type="entry name" value="PHD_Oberon"/>
    <property type="match status" value="1"/>
</dbReference>
<keyword evidence="5" id="KW-0539">Nucleus</keyword>
<dbReference type="Pfam" id="PF23380">
    <property type="entry name" value="VIN3_C"/>
    <property type="match status" value="1"/>
</dbReference>
<name>A0A8B8J083_PHODC</name>
<feature type="region of interest" description="Disordered" evidence="6">
    <location>
        <begin position="521"/>
        <end position="586"/>
    </location>
</feature>
<protein>
    <submittedName>
        <fullName evidence="11 12">VIN3-like protein 2</fullName>
    </submittedName>
</protein>
<feature type="compositionally biased region" description="Polar residues" evidence="6">
    <location>
        <begin position="462"/>
        <end position="482"/>
    </location>
</feature>
<dbReference type="Gene3D" id="2.60.40.10">
    <property type="entry name" value="Immunoglobulins"/>
    <property type="match status" value="1"/>
</dbReference>
<evidence type="ECO:0000259" key="8">
    <source>
        <dbReference type="Pfam" id="PF23376"/>
    </source>
</evidence>